<sequence length="648" mass="73256">MATELNFRQLIDLAIGSPEPGHVNFYALHFLLFSFAEKLNLIDEPVDNTKYENVSFIRSSGKSGSGSCDQGLHTFEHSKGSVLRCSKDSSKQSMVYSGNKIIKRHRRRELGGADPEEAVTAEEAGIEEAGGEGVEPQPIPEEIEPEEEAKEEVAVEEPPAAGEEQQAAQRTTDLEVAFVTEPKVEETLEQPLEVKTSAEEIDFAIQMEHQSLTSSAYRGIAIMKDQLELVMEQVRLLVAITVQNKATPMQLEQIRSLVKKMIAIQKENVYIENAYGFRLDDIYYDPDLERAEAGVEDEEEEEESLVRSDPSYKSPLTSHVTVQPAAPVQHEEYDLDTHLCYSPDKLLDQLMDLKSEFCMLTNKVNEISATILEQDCQRTTMLITDLQDQLKDLKFYVSSLKEATDRMESKSMNYGETIDEITKNIDEIMNEKIDKSEIEILLADKVDYNQLQRKVSNEQMQEFQCRLEKKFAEVQNQIKTNDKNMYQAMDNIRITLGLASVDDILNRFKEKIEAQIKGLQETLRKYMDATNDECAAAGARIKVLQDLACISCDTTCVMRTMEKSKVAKLPNAHANANLLSPLITYEIGAIRKSGIMGYYRKDEFPHAPNAWLNQQKVSMKMCVPRHAGGAHTTHTAKEHFEKVVISKK</sequence>
<organism evidence="3">
    <name type="scientific">Ceratitis capitata</name>
    <name type="common">Mediterranean fruit fly</name>
    <name type="synonym">Tephritis capitata</name>
    <dbReference type="NCBI Taxonomy" id="7213"/>
    <lineage>
        <taxon>Eukaryota</taxon>
        <taxon>Metazoa</taxon>
        <taxon>Ecdysozoa</taxon>
        <taxon>Arthropoda</taxon>
        <taxon>Hexapoda</taxon>
        <taxon>Insecta</taxon>
        <taxon>Pterygota</taxon>
        <taxon>Neoptera</taxon>
        <taxon>Endopterygota</taxon>
        <taxon>Diptera</taxon>
        <taxon>Brachycera</taxon>
        <taxon>Muscomorpha</taxon>
        <taxon>Tephritoidea</taxon>
        <taxon>Tephritidae</taxon>
        <taxon>Ceratitis</taxon>
        <taxon>Ceratitis</taxon>
    </lineage>
</organism>
<dbReference type="InterPro" id="IPR032013">
    <property type="entry name" value="DUF4795"/>
</dbReference>
<accession>W8BI38</accession>
<name>W8BI38_CERCA</name>
<feature type="domain" description="DUF4795" evidence="2">
    <location>
        <begin position="379"/>
        <end position="572"/>
    </location>
</feature>
<protein>
    <recommendedName>
        <fullName evidence="2">DUF4795 domain-containing protein</fullName>
    </recommendedName>
</protein>
<feature type="region of interest" description="Disordered" evidence="1">
    <location>
        <begin position="292"/>
        <end position="314"/>
    </location>
</feature>
<dbReference type="OrthoDB" id="5981048at2759"/>
<reference evidence="3" key="2">
    <citation type="journal article" date="2014" name="BMC Genomics">
        <title>A genomic perspective to assessing quality of mass-reared SIT flies used in Mediterranean fruit fly (Ceratitis capitata) eradication in California.</title>
        <authorList>
            <person name="Calla B."/>
            <person name="Hall B."/>
            <person name="Hou S."/>
            <person name="Geib S.M."/>
        </authorList>
    </citation>
    <scope>NUCLEOTIDE SEQUENCE</scope>
</reference>
<evidence type="ECO:0000256" key="1">
    <source>
        <dbReference type="SAM" id="MobiDB-lite"/>
    </source>
</evidence>
<dbReference type="PANTHER" id="PTHR47080">
    <property type="entry name" value="CHROMOSOME 16 OPEN READING FRAME 96"/>
    <property type="match status" value="1"/>
</dbReference>
<feature type="region of interest" description="Disordered" evidence="1">
    <location>
        <begin position="144"/>
        <end position="169"/>
    </location>
</feature>
<feature type="compositionally biased region" description="Low complexity" evidence="1">
    <location>
        <begin position="156"/>
        <end position="169"/>
    </location>
</feature>
<reference evidence="3" key="1">
    <citation type="submission" date="2013-07" db="EMBL/GenBank/DDBJ databases">
        <authorList>
            <person name="Geib S."/>
        </authorList>
    </citation>
    <scope>NUCLEOTIDE SEQUENCE</scope>
</reference>
<dbReference type="PANTHER" id="PTHR47080:SF1">
    <property type="entry name" value="CHROMOSOME 16 OPEN READING FRAME 96"/>
    <property type="match status" value="1"/>
</dbReference>
<evidence type="ECO:0000313" key="3">
    <source>
        <dbReference type="EMBL" id="JAB92916.1"/>
    </source>
</evidence>
<dbReference type="EMBL" id="GAMC01013638">
    <property type="protein sequence ID" value="JAB92917.1"/>
    <property type="molecule type" value="mRNA"/>
</dbReference>
<dbReference type="Pfam" id="PF16043">
    <property type="entry name" value="DUF4795"/>
    <property type="match status" value="1"/>
</dbReference>
<proteinExistence type="evidence at transcript level"/>
<feature type="compositionally biased region" description="Acidic residues" evidence="1">
    <location>
        <begin position="294"/>
        <end position="303"/>
    </location>
</feature>
<dbReference type="AlphaFoldDB" id="W8BI38"/>
<evidence type="ECO:0000259" key="2">
    <source>
        <dbReference type="Pfam" id="PF16043"/>
    </source>
</evidence>
<dbReference type="EMBL" id="GAMC01013639">
    <property type="protein sequence ID" value="JAB92916.1"/>
    <property type="molecule type" value="mRNA"/>
</dbReference>